<comment type="caution">
    <text evidence="1">The sequence shown here is derived from an EMBL/GenBank/DDBJ whole genome shotgun (WGS) entry which is preliminary data.</text>
</comment>
<keyword evidence="2" id="KW-1185">Reference proteome</keyword>
<reference evidence="1 2" key="1">
    <citation type="journal article" date="2020" name="Microb. Genom.">
        <title>Genetic diversity of clinical and environmental Mucorales isolates obtained from an investigation of mucormycosis cases among solid organ transplant recipients.</title>
        <authorList>
            <person name="Nguyen M.H."/>
            <person name="Kaul D."/>
            <person name="Muto C."/>
            <person name="Cheng S.J."/>
            <person name="Richter R.A."/>
            <person name="Bruno V.M."/>
            <person name="Liu G."/>
            <person name="Beyhan S."/>
            <person name="Sundermann A.J."/>
            <person name="Mounaud S."/>
            <person name="Pasculle A.W."/>
            <person name="Nierman W.C."/>
            <person name="Driscoll E."/>
            <person name="Cumbie R."/>
            <person name="Clancy C.J."/>
            <person name="Dupont C.L."/>
        </authorList>
    </citation>
    <scope>NUCLEOTIDE SEQUENCE [LARGE SCALE GENOMIC DNA]</scope>
    <source>
        <strain evidence="1 2">GL24</strain>
    </source>
</reference>
<dbReference type="Proteomes" id="UP000740926">
    <property type="component" value="Unassembled WGS sequence"/>
</dbReference>
<dbReference type="AlphaFoldDB" id="A0A9P6Y5D0"/>
<protein>
    <submittedName>
        <fullName evidence="1">Uncharacterized protein</fullName>
    </submittedName>
</protein>
<evidence type="ECO:0000313" key="2">
    <source>
        <dbReference type="Proteomes" id="UP000740926"/>
    </source>
</evidence>
<gene>
    <name evidence="1" type="ORF">G6F50_014456</name>
</gene>
<name>A0A9P6Y5D0_9FUNG</name>
<accession>A0A9P6Y5D0</accession>
<dbReference type="EMBL" id="JAANIU010006920">
    <property type="protein sequence ID" value="KAG1539747.1"/>
    <property type="molecule type" value="Genomic_DNA"/>
</dbReference>
<evidence type="ECO:0000313" key="1">
    <source>
        <dbReference type="EMBL" id="KAG1539747.1"/>
    </source>
</evidence>
<organism evidence="1 2">
    <name type="scientific">Rhizopus delemar</name>
    <dbReference type="NCBI Taxonomy" id="936053"/>
    <lineage>
        <taxon>Eukaryota</taxon>
        <taxon>Fungi</taxon>
        <taxon>Fungi incertae sedis</taxon>
        <taxon>Mucoromycota</taxon>
        <taxon>Mucoromycotina</taxon>
        <taxon>Mucoromycetes</taxon>
        <taxon>Mucorales</taxon>
        <taxon>Mucorineae</taxon>
        <taxon>Rhizopodaceae</taxon>
        <taxon>Rhizopus</taxon>
    </lineage>
</organism>
<sequence>MADVSIELAVALHHLGQPRRVIIQRLCQLPHLIVGEARRQRFGIAGAAAIGTQPRCQIRDRLHHLRRRPPAQHQRQHAEHQHRQHQRAVELFATAHAVGHVLGKEEPGIIALAHGQLVGIRLPLLVGAAQVVVAGLQIGPLRPGLARLVEFVRRVGKRRAYSSMLWLITSSTNWFSTRMRAQLVANANSVVRQKPNNTNETMMRLRRRRR</sequence>
<proteinExistence type="predicted"/>